<gene>
    <name evidence="1" type="ORF">KKC1_26730</name>
</gene>
<proteinExistence type="predicted"/>
<dbReference type="Proteomes" id="UP000197032">
    <property type="component" value="Unassembled WGS sequence"/>
</dbReference>
<protein>
    <submittedName>
        <fullName evidence="1">Uncharacterized protein</fullName>
    </submittedName>
</protein>
<dbReference type="EMBL" id="BDGJ01000161">
    <property type="protein sequence ID" value="GAW93542.1"/>
    <property type="molecule type" value="Genomic_DNA"/>
</dbReference>
<name>A0A1Z5HVJ1_9FIRM</name>
<dbReference type="AlphaFoldDB" id="A0A1Z5HVJ1"/>
<reference evidence="2" key="1">
    <citation type="journal article" date="2017" name="Appl. Environ. Microbiol.">
        <title>Genomic analysis of Calderihabitans maritimus KKC1, a thermophilic hydrogenogenic carboxydotrophic bacterium isolated from marine sediment.</title>
        <authorList>
            <person name="Omae K."/>
            <person name="Yoneda Y."/>
            <person name="Fukuyama Y."/>
            <person name="Yoshida T."/>
            <person name="Sako Y."/>
        </authorList>
    </citation>
    <scope>NUCLEOTIDE SEQUENCE [LARGE SCALE GENOMIC DNA]</scope>
    <source>
        <strain evidence="2">KKC1</strain>
    </source>
</reference>
<organism evidence="1 2">
    <name type="scientific">Calderihabitans maritimus</name>
    <dbReference type="NCBI Taxonomy" id="1246530"/>
    <lineage>
        <taxon>Bacteria</taxon>
        <taxon>Bacillati</taxon>
        <taxon>Bacillota</taxon>
        <taxon>Clostridia</taxon>
        <taxon>Neomoorellales</taxon>
        <taxon>Calderihabitantaceae</taxon>
        <taxon>Calderihabitans</taxon>
    </lineage>
</organism>
<comment type="caution">
    <text evidence="1">The sequence shown here is derived from an EMBL/GenBank/DDBJ whole genome shotgun (WGS) entry which is preliminary data.</text>
</comment>
<keyword evidence="2" id="KW-1185">Reference proteome</keyword>
<sequence length="53" mass="6007">MAVYVDFLWPFMGILSWPLTPKAKTEHQNGALFLKNLLTSHFSQPFQKGVGLT</sequence>
<evidence type="ECO:0000313" key="2">
    <source>
        <dbReference type="Proteomes" id="UP000197032"/>
    </source>
</evidence>
<accession>A0A1Z5HVJ1</accession>
<evidence type="ECO:0000313" key="1">
    <source>
        <dbReference type="EMBL" id="GAW93542.1"/>
    </source>
</evidence>